<dbReference type="Proteomes" id="UP000243073">
    <property type="component" value="Unassembled WGS sequence"/>
</dbReference>
<dbReference type="RefSeq" id="WP_071471693.1">
    <property type="nucleotide sequence ID" value="NZ_MDKE01000007.1"/>
</dbReference>
<dbReference type="Gene3D" id="3.75.10.20">
    <property type="entry name" value="Succinylarginine dihydrolase"/>
    <property type="match status" value="1"/>
</dbReference>
<evidence type="ECO:0000313" key="6">
    <source>
        <dbReference type="Proteomes" id="UP000243073"/>
    </source>
</evidence>
<dbReference type="HAMAP" id="MF_01172">
    <property type="entry name" value="AstB"/>
    <property type="match status" value="1"/>
</dbReference>
<comment type="subunit">
    <text evidence="3">Homodimer.</text>
</comment>
<reference evidence="5 6" key="1">
    <citation type="submission" date="2016-07" db="EMBL/GenBank/DDBJ databases">
        <title>Draft Genome Sequence of Oceanisphaera psychrotolerans, isolated from coastal sediment samples.</title>
        <authorList>
            <person name="Zhuo S."/>
            <person name="Ruan Z."/>
        </authorList>
    </citation>
    <scope>NUCLEOTIDE SEQUENCE [LARGE SCALE GENOMIC DNA]</scope>
    <source>
        <strain evidence="5 6">LAM-WHM-ZC</strain>
    </source>
</reference>
<feature type="binding site" evidence="3">
    <location>
        <position position="110"/>
    </location>
    <ligand>
        <name>substrate</name>
    </ligand>
</feature>
<accession>A0A1J4QFP2</accession>
<comment type="similarity">
    <text evidence="3">Belongs to the succinylarginine dihydrolase family.</text>
</comment>
<dbReference type="OrthoDB" id="248552at2"/>
<dbReference type="SUPFAM" id="SSF55909">
    <property type="entry name" value="Pentein"/>
    <property type="match status" value="1"/>
</dbReference>
<organism evidence="5 6">
    <name type="scientific">Oceanisphaera psychrotolerans</name>
    <dbReference type="NCBI Taxonomy" id="1414654"/>
    <lineage>
        <taxon>Bacteria</taxon>
        <taxon>Pseudomonadati</taxon>
        <taxon>Pseudomonadota</taxon>
        <taxon>Gammaproteobacteria</taxon>
        <taxon>Aeromonadales</taxon>
        <taxon>Aeromonadaceae</taxon>
        <taxon>Oceanisphaera</taxon>
    </lineage>
</organism>
<evidence type="ECO:0000256" key="2">
    <source>
        <dbReference type="ARBA" id="ARBA00022801"/>
    </source>
</evidence>
<dbReference type="EC" id="3.5.3.23" evidence="3 4"/>
<comment type="pathway">
    <text evidence="3">Amino-acid degradation; L-arginine degradation via AST pathway; L-glutamate and succinate from L-arginine: step 2/5.</text>
</comment>
<dbReference type="GO" id="GO:0019545">
    <property type="term" value="P:L-arginine catabolic process to succinate"/>
    <property type="evidence" value="ECO:0007669"/>
    <property type="project" value="UniProtKB-UniRule"/>
</dbReference>
<comment type="catalytic activity">
    <reaction evidence="3">
        <text>N(2)-succinyl-L-arginine + 2 H2O + 2 H(+) = N(2)-succinyl-L-ornithine + 2 NH4(+) + CO2</text>
        <dbReference type="Rhea" id="RHEA:19533"/>
        <dbReference type="ChEBI" id="CHEBI:15377"/>
        <dbReference type="ChEBI" id="CHEBI:15378"/>
        <dbReference type="ChEBI" id="CHEBI:16526"/>
        <dbReference type="ChEBI" id="CHEBI:28938"/>
        <dbReference type="ChEBI" id="CHEBI:58241"/>
        <dbReference type="ChEBI" id="CHEBI:58514"/>
        <dbReference type="EC" id="3.5.3.23"/>
    </reaction>
</comment>
<dbReference type="PANTHER" id="PTHR30420:SF2">
    <property type="entry name" value="N-SUCCINYLARGININE DIHYDROLASE"/>
    <property type="match status" value="1"/>
</dbReference>
<evidence type="ECO:0000256" key="3">
    <source>
        <dbReference type="HAMAP-Rule" id="MF_01172"/>
    </source>
</evidence>
<dbReference type="InterPro" id="IPR037031">
    <property type="entry name" value="AstB_sf"/>
</dbReference>
<feature type="binding site" evidence="3">
    <location>
        <begin position="19"/>
        <end position="28"/>
    </location>
    <ligand>
        <name>substrate</name>
    </ligand>
</feature>
<dbReference type="STRING" id="1414654.BFR47_10610"/>
<dbReference type="UniPathway" id="UPA00185">
    <property type="reaction ID" value="UER00280"/>
</dbReference>
<feature type="binding site" evidence="3">
    <location>
        <position position="214"/>
    </location>
    <ligand>
        <name>substrate</name>
    </ligand>
</feature>
<protein>
    <recommendedName>
        <fullName evidence="3 4">N-succinylarginine dihydrolase</fullName>
        <ecNumber evidence="3 4">3.5.3.23</ecNumber>
    </recommendedName>
</protein>
<feature type="binding site" evidence="3">
    <location>
        <position position="252"/>
    </location>
    <ligand>
        <name>substrate</name>
    </ligand>
</feature>
<dbReference type="GO" id="GO:0019544">
    <property type="term" value="P:L-arginine catabolic process to L-glutamate"/>
    <property type="evidence" value="ECO:0007669"/>
    <property type="project" value="UniProtKB-UniRule"/>
</dbReference>
<sequence length="445" mass="49211">MVQFEANFDGLVGPTHNYAGLSYGNVASQSNAQDASSPKQAARQGLQKMKALADLGLVQGVLAPQERPDINTLRRLGFTGSDAQVLEKAFREDPVLLAACCSASSMWTANAATVSPSADTQDGRIHFTPANLTNKFHRSIEHEVTGRILGQVFADERYFCHHQALPANEYFGDEGAANHTRLCADYGRSGVELFVYGRSAFDLSQPAPRRYPARQTLEASRAVARLHGLNDDTAIFILQNPDVIDQGVFHNDVIAVGNQNVLFYHQEAFLDTAAALDEIRRKLPDTELHFIEVPTTEVPVLDAVKSYLFNTQIVTLRPGHMAIIAPSECAETPSVKAYLDKLLTLNTPIREVHFMDVKQSMRNGGGPACLRLRVAMNEAEHAATNPACLMNEALFGRLNQWVDRHYRDRLSLNDLRDPALLLESRSALDELTQILQLGSVYPFQR</sequence>
<comment type="caution">
    <text evidence="5">The sequence shown here is derived from an EMBL/GenBank/DDBJ whole genome shotgun (WGS) entry which is preliminary data.</text>
</comment>
<keyword evidence="1 3" id="KW-0056">Arginine metabolism</keyword>
<dbReference type="NCBIfam" id="NF009789">
    <property type="entry name" value="PRK13281.1"/>
    <property type="match status" value="1"/>
</dbReference>
<dbReference type="AlphaFoldDB" id="A0A1J4QFP2"/>
<evidence type="ECO:0000256" key="1">
    <source>
        <dbReference type="ARBA" id="ARBA00022503"/>
    </source>
</evidence>
<feature type="active site" evidence="3">
    <location>
        <position position="250"/>
    </location>
</feature>
<dbReference type="InterPro" id="IPR007079">
    <property type="entry name" value="SuccinylArg_d-Hdrlase_AstB"/>
</dbReference>
<dbReference type="Pfam" id="PF04996">
    <property type="entry name" value="AstB"/>
    <property type="match status" value="1"/>
</dbReference>
<feature type="active site" description="Nucleophile" evidence="3">
    <location>
        <position position="369"/>
    </location>
</feature>
<feature type="binding site" evidence="3">
    <location>
        <begin position="137"/>
        <end position="138"/>
    </location>
    <ligand>
        <name>substrate</name>
    </ligand>
</feature>
<dbReference type="NCBIfam" id="TIGR03241">
    <property type="entry name" value="arg_catab_astB"/>
    <property type="match status" value="1"/>
</dbReference>
<keyword evidence="2 3" id="KW-0378">Hydrolase</keyword>
<feature type="active site" evidence="3">
    <location>
        <position position="174"/>
    </location>
</feature>
<evidence type="ECO:0000313" key="5">
    <source>
        <dbReference type="EMBL" id="OIN13115.1"/>
    </source>
</evidence>
<keyword evidence="6" id="KW-1185">Reference proteome</keyword>
<dbReference type="GO" id="GO:0009015">
    <property type="term" value="F:N-succinylarginine dihydrolase activity"/>
    <property type="evidence" value="ECO:0007669"/>
    <property type="project" value="UniProtKB-UniRule"/>
</dbReference>
<name>A0A1J4QFP2_9GAMM</name>
<comment type="function">
    <text evidence="3">Catalyzes the hydrolysis of N(2)-succinylarginine into N(2)-succinylornithine, ammonia and CO(2).</text>
</comment>
<gene>
    <name evidence="3" type="primary">astB</name>
    <name evidence="5" type="ORF">BFR47_10610</name>
</gene>
<dbReference type="EMBL" id="MDKE01000007">
    <property type="protein sequence ID" value="OIN13115.1"/>
    <property type="molecule type" value="Genomic_DNA"/>
</dbReference>
<feature type="binding site" evidence="3">
    <location>
        <position position="363"/>
    </location>
    <ligand>
        <name>substrate</name>
    </ligand>
</feature>
<dbReference type="PANTHER" id="PTHR30420">
    <property type="entry name" value="N-SUCCINYLARGININE DIHYDROLASE"/>
    <property type="match status" value="1"/>
</dbReference>
<proteinExistence type="inferred from homology"/>
<evidence type="ECO:0000256" key="4">
    <source>
        <dbReference type="NCBIfam" id="TIGR03241"/>
    </source>
</evidence>